<protein>
    <submittedName>
        <fullName evidence="3">ABC transporter ATPase</fullName>
    </submittedName>
</protein>
<dbReference type="EMBL" id="UHDK01000001">
    <property type="protein sequence ID" value="SUM33379.1"/>
    <property type="molecule type" value="Genomic_DNA"/>
</dbReference>
<dbReference type="InterPro" id="IPR050611">
    <property type="entry name" value="ABCF"/>
</dbReference>
<dbReference type="STRING" id="1293.SH09_04940"/>
<dbReference type="Gene3D" id="3.40.50.300">
    <property type="entry name" value="P-loop containing nucleotide triphosphate hydrolases"/>
    <property type="match status" value="1"/>
</dbReference>
<dbReference type="GO" id="GO:0016887">
    <property type="term" value="F:ATP hydrolysis activity"/>
    <property type="evidence" value="ECO:0007669"/>
    <property type="project" value="InterPro"/>
</dbReference>
<evidence type="ECO:0000259" key="2">
    <source>
        <dbReference type="Pfam" id="PF13304"/>
    </source>
</evidence>
<keyword evidence="1" id="KW-0677">Repeat</keyword>
<name>A0A380FID7_STAGA</name>
<dbReference type="SUPFAM" id="SSF52540">
    <property type="entry name" value="P-loop containing nucleoside triphosphate hydrolases"/>
    <property type="match status" value="1"/>
</dbReference>
<gene>
    <name evidence="3" type="ORF">NCTC12195_02837</name>
</gene>
<reference evidence="3 4" key="1">
    <citation type="submission" date="2018-06" db="EMBL/GenBank/DDBJ databases">
        <authorList>
            <consortium name="Pathogen Informatics"/>
            <person name="Doyle S."/>
        </authorList>
    </citation>
    <scope>NUCLEOTIDE SEQUENCE [LARGE SCALE GENOMIC DNA]</scope>
    <source>
        <strain evidence="3 4">NCTC12195</strain>
    </source>
</reference>
<dbReference type="Proteomes" id="UP000255277">
    <property type="component" value="Unassembled WGS sequence"/>
</dbReference>
<dbReference type="InterPro" id="IPR003959">
    <property type="entry name" value="ATPase_AAA_core"/>
</dbReference>
<evidence type="ECO:0000313" key="4">
    <source>
        <dbReference type="Proteomes" id="UP000255277"/>
    </source>
</evidence>
<dbReference type="PANTHER" id="PTHR19211">
    <property type="entry name" value="ATP-BINDING TRANSPORT PROTEIN-RELATED"/>
    <property type="match status" value="1"/>
</dbReference>
<dbReference type="InterPro" id="IPR027417">
    <property type="entry name" value="P-loop_NTPase"/>
</dbReference>
<feature type="domain" description="ATPase AAA-type core" evidence="2">
    <location>
        <begin position="24"/>
        <end position="92"/>
    </location>
</feature>
<dbReference type="GO" id="GO:0005524">
    <property type="term" value="F:ATP binding"/>
    <property type="evidence" value="ECO:0007669"/>
    <property type="project" value="InterPro"/>
</dbReference>
<accession>A0A380FID7</accession>
<organism evidence="3 4">
    <name type="scientific">Staphylococcus gallinarum</name>
    <dbReference type="NCBI Taxonomy" id="1293"/>
    <lineage>
        <taxon>Bacteria</taxon>
        <taxon>Bacillati</taxon>
        <taxon>Bacillota</taxon>
        <taxon>Bacilli</taxon>
        <taxon>Bacillales</taxon>
        <taxon>Staphylococcaceae</taxon>
        <taxon>Staphylococcus</taxon>
    </lineage>
</organism>
<evidence type="ECO:0000256" key="1">
    <source>
        <dbReference type="ARBA" id="ARBA00022737"/>
    </source>
</evidence>
<evidence type="ECO:0000313" key="3">
    <source>
        <dbReference type="EMBL" id="SUM33379.1"/>
    </source>
</evidence>
<sequence length="123" mass="14218">MLLNMEGMERSQAQTILASFGFDNQKINLPISQLSMGEKSRLQFVLLYFSNPHLLILDEPTNYFDIATQDLILQMLKQFAGQVMIVTHDEYLKSQITATHWTIKDKKVNEFNIIREAFTQYGG</sequence>
<dbReference type="PANTHER" id="PTHR19211:SF95">
    <property type="entry name" value="ABC TRANSPORTER F FAMILY MEMBER 2"/>
    <property type="match status" value="1"/>
</dbReference>
<dbReference type="Pfam" id="PF13304">
    <property type="entry name" value="AAA_21"/>
    <property type="match status" value="1"/>
</dbReference>
<dbReference type="AlphaFoldDB" id="A0A380FID7"/>
<proteinExistence type="predicted"/>